<dbReference type="Proteomes" id="UP000499080">
    <property type="component" value="Unassembled WGS sequence"/>
</dbReference>
<evidence type="ECO:0000313" key="2">
    <source>
        <dbReference type="Proteomes" id="UP000499080"/>
    </source>
</evidence>
<comment type="caution">
    <text evidence="1">The sequence shown here is derived from an EMBL/GenBank/DDBJ whole genome shotgun (WGS) entry which is preliminary data.</text>
</comment>
<name>A0A4Y2VX79_ARAVE</name>
<dbReference type="AlphaFoldDB" id="A0A4Y2VX79"/>
<proteinExistence type="predicted"/>
<gene>
    <name evidence="1" type="ORF">AVEN_243068_1</name>
</gene>
<accession>A0A4Y2VX79</accession>
<reference evidence="1 2" key="1">
    <citation type="journal article" date="2019" name="Sci. Rep.">
        <title>Orb-weaving spider Araneus ventricosus genome elucidates the spidroin gene catalogue.</title>
        <authorList>
            <person name="Kono N."/>
            <person name="Nakamura H."/>
            <person name="Ohtoshi R."/>
            <person name="Moran D.A.P."/>
            <person name="Shinohara A."/>
            <person name="Yoshida Y."/>
            <person name="Fujiwara M."/>
            <person name="Mori M."/>
            <person name="Tomita M."/>
            <person name="Arakawa K."/>
        </authorList>
    </citation>
    <scope>NUCLEOTIDE SEQUENCE [LARGE SCALE GENOMIC DNA]</scope>
</reference>
<organism evidence="1 2">
    <name type="scientific">Araneus ventricosus</name>
    <name type="common">Orbweaver spider</name>
    <name type="synonym">Epeira ventricosa</name>
    <dbReference type="NCBI Taxonomy" id="182803"/>
    <lineage>
        <taxon>Eukaryota</taxon>
        <taxon>Metazoa</taxon>
        <taxon>Ecdysozoa</taxon>
        <taxon>Arthropoda</taxon>
        <taxon>Chelicerata</taxon>
        <taxon>Arachnida</taxon>
        <taxon>Araneae</taxon>
        <taxon>Araneomorphae</taxon>
        <taxon>Entelegynae</taxon>
        <taxon>Araneoidea</taxon>
        <taxon>Araneidae</taxon>
        <taxon>Araneus</taxon>
    </lineage>
</organism>
<evidence type="ECO:0000313" key="1">
    <source>
        <dbReference type="EMBL" id="GBO29739.1"/>
    </source>
</evidence>
<keyword evidence="2" id="KW-1185">Reference proteome</keyword>
<sequence>MPLETPCKTHGSIPVNLLHHAQRLCGRFPSLIQNFMYTRCPCGHQSTICTVTVAHSTMSLGTLTYHFWYSLWLCVQLHVVICWRVMELFLKLIDTIS</sequence>
<protein>
    <submittedName>
        <fullName evidence="1">Uncharacterized protein</fullName>
    </submittedName>
</protein>
<dbReference type="EMBL" id="BGPR01052916">
    <property type="protein sequence ID" value="GBO29739.1"/>
    <property type="molecule type" value="Genomic_DNA"/>
</dbReference>